<sequence length="208" mass="24244">MGLCFTRDKNDVEDVDEPEEGVFRKPVHYRGREGPRYKVLNFTRDYEYRQYEPSTWICVRMNDIEYKKAISKGESTLAKYFDGNNGPEKSMTLTCPLRIHVEFRQDLDEPGYFVVSRHLPYENCSRPPAPTQTNMFIQDYPQQFAYVSVFEGVTGENEVKAKLKALTKVLENEGVDFEDTDYFVTKFENNLSLKRKVNEVIVVSESSE</sequence>
<protein>
    <recommendedName>
        <fullName evidence="4">Heme-binding protein 2</fullName>
    </recommendedName>
</protein>
<reference evidence="2" key="1">
    <citation type="submission" date="2022-11" db="UniProtKB">
        <authorList>
            <consortium name="EnsemblMetazoa"/>
        </authorList>
    </citation>
    <scope>IDENTIFICATION</scope>
</reference>
<evidence type="ECO:0000256" key="1">
    <source>
        <dbReference type="ARBA" id="ARBA00009817"/>
    </source>
</evidence>
<dbReference type="KEGG" id="epa:110246353"/>
<dbReference type="Pfam" id="PF04832">
    <property type="entry name" value="SOUL"/>
    <property type="match status" value="1"/>
</dbReference>
<dbReference type="GeneID" id="110246353"/>
<dbReference type="InterPro" id="IPR006917">
    <property type="entry name" value="SOUL_heme-bd"/>
</dbReference>
<name>A0A913XQ03_EXADI</name>
<dbReference type="FunFam" id="3.20.80.10:FF:000002">
    <property type="entry name" value="Heme-binding protein 2"/>
    <property type="match status" value="1"/>
</dbReference>
<dbReference type="EnsemblMetazoa" id="XM_021052694.2">
    <property type="protein sequence ID" value="XP_020908353.1"/>
    <property type="gene ID" value="LOC110246353"/>
</dbReference>
<dbReference type="AlphaFoldDB" id="A0A913XQ03"/>
<dbReference type="RefSeq" id="XP_020908353.1">
    <property type="nucleotide sequence ID" value="XM_021052694.2"/>
</dbReference>
<dbReference type="PANTHER" id="PTHR11220">
    <property type="entry name" value="HEME-BINDING PROTEIN-RELATED"/>
    <property type="match status" value="1"/>
</dbReference>
<evidence type="ECO:0000313" key="3">
    <source>
        <dbReference type="Proteomes" id="UP000887567"/>
    </source>
</evidence>
<dbReference type="SUPFAM" id="SSF55136">
    <property type="entry name" value="Probable bacterial effector-binding domain"/>
    <property type="match status" value="1"/>
</dbReference>
<keyword evidence="3" id="KW-1185">Reference proteome</keyword>
<dbReference type="PANTHER" id="PTHR11220:SF1">
    <property type="entry name" value="HEME-BINDING PROTEIN 2"/>
    <property type="match status" value="1"/>
</dbReference>
<dbReference type="OrthoDB" id="6424451at2759"/>
<organism evidence="2 3">
    <name type="scientific">Exaiptasia diaphana</name>
    <name type="common">Tropical sea anemone</name>
    <name type="synonym">Aiptasia pulchella</name>
    <dbReference type="NCBI Taxonomy" id="2652724"/>
    <lineage>
        <taxon>Eukaryota</taxon>
        <taxon>Metazoa</taxon>
        <taxon>Cnidaria</taxon>
        <taxon>Anthozoa</taxon>
        <taxon>Hexacorallia</taxon>
        <taxon>Actiniaria</taxon>
        <taxon>Aiptasiidae</taxon>
        <taxon>Exaiptasia</taxon>
    </lineage>
</organism>
<dbReference type="Gene3D" id="3.20.80.10">
    <property type="entry name" value="Regulatory factor, effector binding domain"/>
    <property type="match status" value="1"/>
</dbReference>
<accession>A0A913XQ03</accession>
<dbReference type="OMA" id="DYEYRQY"/>
<proteinExistence type="inferred from homology"/>
<dbReference type="InterPro" id="IPR011256">
    <property type="entry name" value="Reg_factor_effector_dom_sf"/>
</dbReference>
<comment type="similarity">
    <text evidence="1">Belongs to the HEBP family.</text>
</comment>
<dbReference type="Proteomes" id="UP000887567">
    <property type="component" value="Unplaced"/>
</dbReference>
<evidence type="ECO:0000313" key="2">
    <source>
        <dbReference type="EnsemblMetazoa" id="XP_020908353.1"/>
    </source>
</evidence>
<evidence type="ECO:0008006" key="4">
    <source>
        <dbReference type="Google" id="ProtNLM"/>
    </source>
</evidence>